<comment type="caution">
    <text evidence="1">The sequence shown here is derived from an EMBL/GenBank/DDBJ whole genome shotgun (WGS) entry which is preliminary data.</text>
</comment>
<protein>
    <recommendedName>
        <fullName evidence="3">Ycf15</fullName>
    </recommendedName>
</protein>
<dbReference type="EMBL" id="BPLQ01006913">
    <property type="protein sequence ID" value="GIY26148.1"/>
    <property type="molecule type" value="Genomic_DNA"/>
</dbReference>
<proteinExistence type="predicted"/>
<reference evidence="1 2" key="1">
    <citation type="submission" date="2021-06" db="EMBL/GenBank/DDBJ databases">
        <title>Caerostris darwini draft genome.</title>
        <authorList>
            <person name="Kono N."/>
            <person name="Arakawa K."/>
        </authorList>
    </citation>
    <scope>NUCLEOTIDE SEQUENCE [LARGE SCALE GENOMIC DNA]</scope>
</reference>
<gene>
    <name evidence="1" type="ORF">CDAR_369361</name>
</gene>
<name>A0AAV4S282_9ARAC</name>
<dbReference type="Proteomes" id="UP001054837">
    <property type="component" value="Unassembled WGS sequence"/>
</dbReference>
<evidence type="ECO:0000313" key="1">
    <source>
        <dbReference type="EMBL" id="GIY26148.1"/>
    </source>
</evidence>
<evidence type="ECO:0000313" key="2">
    <source>
        <dbReference type="Proteomes" id="UP001054837"/>
    </source>
</evidence>
<accession>A0AAV4S282</accession>
<evidence type="ECO:0008006" key="3">
    <source>
        <dbReference type="Google" id="ProtNLM"/>
    </source>
</evidence>
<organism evidence="1 2">
    <name type="scientific">Caerostris darwini</name>
    <dbReference type="NCBI Taxonomy" id="1538125"/>
    <lineage>
        <taxon>Eukaryota</taxon>
        <taxon>Metazoa</taxon>
        <taxon>Ecdysozoa</taxon>
        <taxon>Arthropoda</taxon>
        <taxon>Chelicerata</taxon>
        <taxon>Arachnida</taxon>
        <taxon>Araneae</taxon>
        <taxon>Araneomorphae</taxon>
        <taxon>Entelegynae</taxon>
        <taxon>Araneoidea</taxon>
        <taxon>Araneidae</taxon>
        <taxon>Caerostris</taxon>
    </lineage>
</organism>
<dbReference type="AlphaFoldDB" id="A0AAV4S282"/>
<sequence>MFSSKNSKEEVEEIICDKEKPIFLSGSETKIKSWLYSKVRLEYSIYILGSHSSPKTRKSTLESSGFYPHLIGKAQEKEGNENNRALFPAIFHTSFQFPR</sequence>
<keyword evidence="2" id="KW-1185">Reference proteome</keyword>